<dbReference type="EMBL" id="JANJYI010000005">
    <property type="protein sequence ID" value="KAK2647752.1"/>
    <property type="molecule type" value="Genomic_DNA"/>
</dbReference>
<comment type="similarity">
    <text evidence="1">Belongs to the peptidase C48 family.</text>
</comment>
<reference evidence="6" key="1">
    <citation type="journal article" date="2023" name="Plant J.">
        <title>Genome sequences and population genomics provide insights into the demographic history, inbreeding, and mutation load of two 'living fossil' tree species of Dipteronia.</title>
        <authorList>
            <person name="Feng Y."/>
            <person name="Comes H.P."/>
            <person name="Chen J."/>
            <person name="Zhu S."/>
            <person name="Lu R."/>
            <person name="Zhang X."/>
            <person name="Li P."/>
            <person name="Qiu J."/>
            <person name="Olsen K.M."/>
            <person name="Qiu Y."/>
        </authorList>
    </citation>
    <scope>NUCLEOTIDE SEQUENCE</scope>
    <source>
        <strain evidence="6">KIB01</strain>
    </source>
</reference>
<evidence type="ECO:0000256" key="4">
    <source>
        <dbReference type="ARBA" id="ARBA00022807"/>
    </source>
</evidence>
<keyword evidence="2" id="KW-0645">Protease</keyword>
<dbReference type="Pfam" id="PF02902">
    <property type="entry name" value="Peptidase_C48"/>
    <property type="match status" value="1"/>
</dbReference>
<dbReference type="GO" id="GO:0006508">
    <property type="term" value="P:proteolysis"/>
    <property type="evidence" value="ECO:0007669"/>
    <property type="project" value="UniProtKB-KW"/>
</dbReference>
<keyword evidence="3" id="KW-0378">Hydrolase</keyword>
<dbReference type="SUPFAM" id="SSF54001">
    <property type="entry name" value="Cysteine proteinases"/>
    <property type="match status" value="1"/>
</dbReference>
<comment type="caution">
    <text evidence="6">The sequence shown here is derived from an EMBL/GenBank/DDBJ whole genome shotgun (WGS) entry which is preliminary data.</text>
</comment>
<dbReference type="InterPro" id="IPR003653">
    <property type="entry name" value="Peptidase_C48_C"/>
</dbReference>
<evidence type="ECO:0000256" key="1">
    <source>
        <dbReference type="ARBA" id="ARBA00005234"/>
    </source>
</evidence>
<keyword evidence="7" id="KW-1185">Reference proteome</keyword>
<evidence type="ECO:0000313" key="7">
    <source>
        <dbReference type="Proteomes" id="UP001280121"/>
    </source>
</evidence>
<dbReference type="AlphaFoldDB" id="A0AAD9U4I3"/>
<dbReference type="PROSITE" id="PS50600">
    <property type="entry name" value="ULP_PROTEASE"/>
    <property type="match status" value="1"/>
</dbReference>
<gene>
    <name evidence="6" type="ORF">Ddye_015241</name>
</gene>
<dbReference type="InterPro" id="IPR038765">
    <property type="entry name" value="Papain-like_cys_pep_sf"/>
</dbReference>
<keyword evidence="4" id="KW-0788">Thiol protease</keyword>
<evidence type="ECO:0000259" key="5">
    <source>
        <dbReference type="PROSITE" id="PS50600"/>
    </source>
</evidence>
<dbReference type="PANTHER" id="PTHR12606:SF136">
    <property type="entry name" value="ULP1 PROTEASE FAMILY PROTEIN"/>
    <property type="match status" value="1"/>
</dbReference>
<dbReference type="Gene3D" id="3.40.395.10">
    <property type="entry name" value="Adenoviral Proteinase, Chain A"/>
    <property type="match status" value="1"/>
</dbReference>
<dbReference type="GO" id="GO:0016926">
    <property type="term" value="P:protein desumoylation"/>
    <property type="evidence" value="ECO:0007669"/>
    <property type="project" value="TreeGrafter"/>
</dbReference>
<proteinExistence type="inferred from homology"/>
<organism evidence="6 7">
    <name type="scientific">Dipteronia dyeriana</name>
    <dbReference type="NCBI Taxonomy" id="168575"/>
    <lineage>
        <taxon>Eukaryota</taxon>
        <taxon>Viridiplantae</taxon>
        <taxon>Streptophyta</taxon>
        <taxon>Embryophyta</taxon>
        <taxon>Tracheophyta</taxon>
        <taxon>Spermatophyta</taxon>
        <taxon>Magnoliopsida</taxon>
        <taxon>eudicotyledons</taxon>
        <taxon>Gunneridae</taxon>
        <taxon>Pentapetalae</taxon>
        <taxon>rosids</taxon>
        <taxon>malvids</taxon>
        <taxon>Sapindales</taxon>
        <taxon>Sapindaceae</taxon>
        <taxon>Hippocastanoideae</taxon>
        <taxon>Acereae</taxon>
        <taxon>Dipteronia</taxon>
    </lineage>
</organism>
<evidence type="ECO:0000256" key="3">
    <source>
        <dbReference type="ARBA" id="ARBA00022801"/>
    </source>
</evidence>
<dbReference type="GO" id="GO:0005634">
    <property type="term" value="C:nucleus"/>
    <property type="evidence" value="ECO:0007669"/>
    <property type="project" value="TreeGrafter"/>
</dbReference>
<dbReference type="GO" id="GO:0016929">
    <property type="term" value="F:deSUMOylase activity"/>
    <property type="evidence" value="ECO:0007669"/>
    <property type="project" value="TreeGrafter"/>
</dbReference>
<feature type="domain" description="Ubiquitin-like protease family profile" evidence="5">
    <location>
        <begin position="382"/>
        <end position="592"/>
    </location>
</feature>
<dbReference type="PANTHER" id="PTHR12606">
    <property type="entry name" value="SENTRIN/SUMO-SPECIFIC PROTEASE"/>
    <property type="match status" value="1"/>
</dbReference>
<sequence>MTANSTSSDHCTWAGITCETAGRVEDAVSGSLMTMLSPEASRRRCLLKLHDDDVSDRLKMTLTAPEQRRLWKLEDYNDDGAGSLKTTTMTKVSVEYGLCEMLNRHANDVKDVLRNPNRIWACEAILTIGVQIANKSGALFPRIVNWITPGTPDATHVIKLLDRKNTQVLKKLKPTPRERGEEYVKSLFTTEYELEPPDVDGEAEEDIVGVNMAENDARFGDEQDRQENAEYKAKRVCPDCEARHENKFKLDDLVKRMNGMNKKLDLIINSLGVRGQTPVKDEKSNDAMEMDGAQMDEKDEQMDEKEELELVGSNGEEKGVQVDFEAQEHFEAQVHLDDRTDDEASVPVEKVEDNCNIRISIIVYEKPPPIVPKRHSKKAAALKSPYIDTQGIKPKKLPKFKPLPKLLQTELKKFEAWLQEEDSDDQRYVLFEYYYNYEIHSYSLYNFFSKSEVHLPLCTAKGLWFENDKLFEYATGAAPRLANPWIGVDKVYIPLNYESTHWILAEINMIARKIMVYDSDTNLIGNRKFNKFMKPLSTMLPLLLQKVEFFDRRLDIDHGGDMTPWCVERCQLVPQQKACDCGLFVIKFLEHLVHGESIDLVQPDQVKYFRTYLCLNL</sequence>
<accession>A0AAD9U4I3</accession>
<dbReference type="Proteomes" id="UP001280121">
    <property type="component" value="Unassembled WGS sequence"/>
</dbReference>
<evidence type="ECO:0000313" key="6">
    <source>
        <dbReference type="EMBL" id="KAK2647752.1"/>
    </source>
</evidence>
<name>A0AAD9U4I3_9ROSI</name>
<evidence type="ECO:0000256" key="2">
    <source>
        <dbReference type="ARBA" id="ARBA00022670"/>
    </source>
</evidence>
<protein>
    <recommendedName>
        <fullName evidence="5">Ubiquitin-like protease family profile domain-containing protein</fullName>
    </recommendedName>
</protein>